<dbReference type="GO" id="GO:0005509">
    <property type="term" value="F:calcium ion binding"/>
    <property type="evidence" value="ECO:0007669"/>
    <property type="project" value="InterPro"/>
</dbReference>
<dbReference type="InterPro" id="IPR011049">
    <property type="entry name" value="Serralysin-like_metalloprot_C"/>
</dbReference>
<keyword evidence="2" id="KW-1185">Reference proteome</keyword>
<dbReference type="PRINTS" id="PR00313">
    <property type="entry name" value="CABNDNGRPT"/>
</dbReference>
<reference evidence="1 2" key="1">
    <citation type="submission" date="2016-10" db="EMBL/GenBank/DDBJ databases">
        <authorList>
            <person name="de Groot N.N."/>
        </authorList>
    </citation>
    <scope>NUCLEOTIDE SEQUENCE [LARGE SCALE GENOMIC DNA]</scope>
    <source>
        <strain evidence="1 2">DSM 3857</strain>
    </source>
</reference>
<organism evidence="1 2">
    <name type="scientific">Gemmobacter aquatilis</name>
    <dbReference type="NCBI Taxonomy" id="933059"/>
    <lineage>
        <taxon>Bacteria</taxon>
        <taxon>Pseudomonadati</taxon>
        <taxon>Pseudomonadota</taxon>
        <taxon>Alphaproteobacteria</taxon>
        <taxon>Rhodobacterales</taxon>
        <taxon>Paracoccaceae</taxon>
        <taxon>Gemmobacter</taxon>
    </lineage>
</organism>
<dbReference type="SUPFAM" id="SSF51120">
    <property type="entry name" value="beta-Roll"/>
    <property type="match status" value="1"/>
</dbReference>
<accession>A0A1H8KI52</accession>
<dbReference type="RefSeq" id="WP_091302721.1">
    <property type="nucleotide sequence ID" value="NZ_FOCE01000009.1"/>
</dbReference>
<evidence type="ECO:0000313" key="1">
    <source>
        <dbReference type="EMBL" id="SEN92574.1"/>
    </source>
</evidence>
<gene>
    <name evidence="1" type="ORF">SAMN04488103_10994</name>
</gene>
<dbReference type="STRING" id="933059.SAMN04488103_10994"/>
<dbReference type="PROSITE" id="PS00330">
    <property type="entry name" value="HEMOLYSIN_CALCIUM"/>
    <property type="match status" value="1"/>
</dbReference>
<dbReference type="OrthoDB" id="7624131at2"/>
<dbReference type="Pfam" id="PF00353">
    <property type="entry name" value="HemolysinCabind"/>
    <property type="match status" value="2"/>
</dbReference>
<protein>
    <submittedName>
        <fullName evidence="1">Hemolysin-type calcium-binding repeat-containing protein</fullName>
    </submittedName>
</protein>
<dbReference type="AlphaFoldDB" id="A0A1H8KI52"/>
<sequence length="179" mass="18741">MIVHEPVYWGGIEEPDGDPDIFVVALGTSGPDRMRGSDGVDLLYGRAGDDRLRAGADDDVLCGGRGQDRLIGGAGEDRFLFNGPLGQAHADRLVDFESGVDRVLLATALFGVDAPGQIAAGSFALSSRGQAAEADDRIIFNPVTGRLFFDPDGSGAAERQLIAVLDPDSGLSAADVWLI</sequence>
<name>A0A1H8KI52_9RHOB</name>
<proteinExistence type="predicted"/>
<dbReference type="EMBL" id="FOCE01000009">
    <property type="protein sequence ID" value="SEN92574.1"/>
    <property type="molecule type" value="Genomic_DNA"/>
</dbReference>
<dbReference type="InterPro" id="IPR018511">
    <property type="entry name" value="Hemolysin-typ_Ca-bd_CS"/>
</dbReference>
<evidence type="ECO:0000313" key="2">
    <source>
        <dbReference type="Proteomes" id="UP000198761"/>
    </source>
</evidence>
<dbReference type="Proteomes" id="UP000198761">
    <property type="component" value="Unassembled WGS sequence"/>
</dbReference>
<dbReference type="InterPro" id="IPR001343">
    <property type="entry name" value="Hemolysn_Ca-bd"/>
</dbReference>
<dbReference type="Gene3D" id="2.150.10.10">
    <property type="entry name" value="Serralysin-like metalloprotease, C-terminal"/>
    <property type="match status" value="1"/>
</dbReference>